<reference evidence="1" key="2">
    <citation type="journal article" date="2015" name="Fish Shellfish Immunol.">
        <title>Early steps in the European eel (Anguilla anguilla)-Vibrio vulnificus interaction in the gills: Role of the RtxA13 toxin.</title>
        <authorList>
            <person name="Callol A."/>
            <person name="Pajuelo D."/>
            <person name="Ebbesson L."/>
            <person name="Teles M."/>
            <person name="MacKenzie S."/>
            <person name="Amaro C."/>
        </authorList>
    </citation>
    <scope>NUCLEOTIDE SEQUENCE</scope>
</reference>
<organism evidence="1">
    <name type="scientific">Anguilla anguilla</name>
    <name type="common">European freshwater eel</name>
    <name type="synonym">Muraena anguilla</name>
    <dbReference type="NCBI Taxonomy" id="7936"/>
    <lineage>
        <taxon>Eukaryota</taxon>
        <taxon>Metazoa</taxon>
        <taxon>Chordata</taxon>
        <taxon>Craniata</taxon>
        <taxon>Vertebrata</taxon>
        <taxon>Euteleostomi</taxon>
        <taxon>Actinopterygii</taxon>
        <taxon>Neopterygii</taxon>
        <taxon>Teleostei</taxon>
        <taxon>Anguilliformes</taxon>
        <taxon>Anguillidae</taxon>
        <taxon>Anguilla</taxon>
    </lineage>
</organism>
<proteinExistence type="predicted"/>
<dbReference type="AlphaFoldDB" id="A0A0E9SPE4"/>
<reference evidence="1" key="1">
    <citation type="submission" date="2014-11" db="EMBL/GenBank/DDBJ databases">
        <authorList>
            <person name="Amaro Gonzalez C."/>
        </authorList>
    </citation>
    <scope>NUCLEOTIDE SEQUENCE</scope>
</reference>
<evidence type="ECO:0000313" key="1">
    <source>
        <dbReference type="EMBL" id="JAH42540.1"/>
    </source>
</evidence>
<protein>
    <submittedName>
        <fullName evidence="1">Uncharacterized protein</fullName>
    </submittedName>
</protein>
<sequence>MVYGESSKLVSGLKQNKYTHQFFIQTKCISKVQ</sequence>
<dbReference type="EMBL" id="GBXM01066037">
    <property type="protein sequence ID" value="JAH42540.1"/>
    <property type="molecule type" value="Transcribed_RNA"/>
</dbReference>
<accession>A0A0E9SPE4</accession>
<name>A0A0E9SPE4_ANGAN</name>